<reference evidence="1 2" key="1">
    <citation type="submission" date="2016-12" db="EMBL/GenBank/DDBJ databases">
        <title>The draft genome sequence of Actinophytocola xinjiangensis.</title>
        <authorList>
            <person name="Wang W."/>
            <person name="Yuan L."/>
        </authorList>
    </citation>
    <scope>NUCLEOTIDE SEQUENCE [LARGE SCALE GENOMIC DNA]</scope>
    <source>
        <strain evidence="1 2">CGMCC 4.4663</strain>
    </source>
</reference>
<evidence type="ECO:0000313" key="1">
    <source>
        <dbReference type="EMBL" id="OLF09370.1"/>
    </source>
</evidence>
<sequence length="138" mass="14860">MGLAEFVEFVAGSVVERRDMAGAWGACHGRGWYNLAMAGRITLTLTEQDEQTIRTFGDSDRPEGALLRDAADALGVPLPPAASAEAVLRALMAVGAATVREQILECGYEELAEIYSEVHDADEAHARRHRAGLGHERA</sequence>
<evidence type="ECO:0000313" key="2">
    <source>
        <dbReference type="Proteomes" id="UP000185696"/>
    </source>
</evidence>
<accession>A0A7Z0WM02</accession>
<dbReference type="Proteomes" id="UP000185696">
    <property type="component" value="Unassembled WGS sequence"/>
</dbReference>
<comment type="caution">
    <text evidence="1">The sequence shown here is derived from an EMBL/GenBank/DDBJ whole genome shotgun (WGS) entry which is preliminary data.</text>
</comment>
<organism evidence="1 2">
    <name type="scientific">Actinophytocola xinjiangensis</name>
    <dbReference type="NCBI Taxonomy" id="485602"/>
    <lineage>
        <taxon>Bacteria</taxon>
        <taxon>Bacillati</taxon>
        <taxon>Actinomycetota</taxon>
        <taxon>Actinomycetes</taxon>
        <taxon>Pseudonocardiales</taxon>
        <taxon>Pseudonocardiaceae</taxon>
    </lineage>
</organism>
<name>A0A7Z0WM02_9PSEU</name>
<proteinExistence type="predicted"/>
<protein>
    <submittedName>
        <fullName evidence="1">Uncharacterized protein</fullName>
    </submittedName>
</protein>
<gene>
    <name evidence="1" type="ORF">BLA60_19540</name>
</gene>
<dbReference type="EMBL" id="MSIF01000009">
    <property type="protein sequence ID" value="OLF09370.1"/>
    <property type="molecule type" value="Genomic_DNA"/>
</dbReference>
<keyword evidence="2" id="KW-1185">Reference proteome</keyword>
<dbReference type="AlphaFoldDB" id="A0A7Z0WM02"/>